<dbReference type="Pfam" id="PF12329">
    <property type="entry name" value="TMF_DNA_bd"/>
    <property type="match status" value="1"/>
</dbReference>
<protein>
    <recommendedName>
        <fullName evidence="6">TATA element modulatory factor 1 TATA binding domain-containing protein</fullName>
    </recommendedName>
</protein>
<dbReference type="OrthoDB" id="74178at2759"/>
<gene>
    <name evidence="7" type="ORF">W97_00713</name>
</gene>
<dbReference type="STRING" id="1168221.R7YHY7"/>
<dbReference type="EMBL" id="JH767555">
    <property type="protein sequence ID" value="EON61498.1"/>
    <property type="molecule type" value="Genomic_DNA"/>
</dbReference>
<feature type="compositionally biased region" description="Polar residues" evidence="5">
    <location>
        <begin position="690"/>
        <end position="701"/>
    </location>
</feature>
<dbReference type="HOGENOM" id="CLU_013114_0_0_1"/>
<dbReference type="InterPro" id="IPR022091">
    <property type="entry name" value="TMF_TATA-bd"/>
</dbReference>
<dbReference type="InterPro" id="IPR022092">
    <property type="entry name" value="TMF_DNA-bd"/>
</dbReference>
<keyword evidence="2" id="KW-0333">Golgi apparatus</keyword>
<feature type="compositionally biased region" description="Polar residues" evidence="5">
    <location>
        <begin position="59"/>
        <end position="73"/>
    </location>
</feature>
<keyword evidence="3 4" id="KW-0175">Coiled coil</keyword>
<feature type="coiled-coil region" evidence="4">
    <location>
        <begin position="280"/>
        <end position="484"/>
    </location>
</feature>
<name>R7YHY7_CONA1</name>
<feature type="compositionally biased region" description="Basic and acidic residues" evidence="5">
    <location>
        <begin position="224"/>
        <end position="235"/>
    </location>
</feature>
<reference evidence="8" key="1">
    <citation type="submission" date="2012-06" db="EMBL/GenBank/DDBJ databases">
        <title>The genome sequence of Coniosporium apollinis CBS 100218.</title>
        <authorList>
            <consortium name="The Broad Institute Genome Sequencing Platform"/>
            <person name="Cuomo C."/>
            <person name="Gorbushina A."/>
            <person name="Noack S."/>
            <person name="Walker B."/>
            <person name="Young S.K."/>
            <person name="Zeng Q."/>
            <person name="Gargeya S."/>
            <person name="Fitzgerald M."/>
            <person name="Haas B."/>
            <person name="Abouelleil A."/>
            <person name="Alvarado L."/>
            <person name="Arachchi H.M."/>
            <person name="Berlin A.M."/>
            <person name="Chapman S.B."/>
            <person name="Goldberg J."/>
            <person name="Griggs A."/>
            <person name="Gujja S."/>
            <person name="Hansen M."/>
            <person name="Howarth C."/>
            <person name="Imamovic A."/>
            <person name="Larimer J."/>
            <person name="McCowan C."/>
            <person name="Montmayeur A."/>
            <person name="Murphy C."/>
            <person name="Neiman D."/>
            <person name="Pearson M."/>
            <person name="Priest M."/>
            <person name="Roberts A."/>
            <person name="Saif S."/>
            <person name="Shea T."/>
            <person name="Sisk P."/>
            <person name="Sykes S."/>
            <person name="Wortman J."/>
            <person name="Nusbaum C."/>
            <person name="Birren B."/>
        </authorList>
    </citation>
    <scope>NUCLEOTIDE SEQUENCE [LARGE SCALE GENOMIC DNA]</scope>
    <source>
        <strain evidence="8">CBS 100218</strain>
    </source>
</reference>
<feature type="region of interest" description="Disordered" evidence="5">
    <location>
        <begin position="673"/>
        <end position="748"/>
    </location>
</feature>
<feature type="compositionally biased region" description="Polar residues" evidence="5">
    <location>
        <begin position="714"/>
        <end position="732"/>
    </location>
</feature>
<accession>R7YHY7</accession>
<feature type="region of interest" description="Disordered" evidence="5">
    <location>
        <begin position="38"/>
        <end position="235"/>
    </location>
</feature>
<dbReference type="GeneID" id="19898024"/>
<evidence type="ECO:0000259" key="6">
    <source>
        <dbReference type="Pfam" id="PF12325"/>
    </source>
</evidence>
<evidence type="ECO:0000313" key="8">
    <source>
        <dbReference type="Proteomes" id="UP000016924"/>
    </source>
</evidence>
<evidence type="ECO:0000256" key="3">
    <source>
        <dbReference type="ARBA" id="ARBA00023054"/>
    </source>
</evidence>
<feature type="compositionally biased region" description="Polar residues" evidence="5">
    <location>
        <begin position="120"/>
        <end position="129"/>
    </location>
</feature>
<dbReference type="AlphaFoldDB" id="R7YHY7"/>
<feature type="coiled-coil region" evidence="4">
    <location>
        <begin position="522"/>
        <end position="605"/>
    </location>
</feature>
<keyword evidence="8" id="KW-1185">Reference proteome</keyword>
<dbReference type="PANTHER" id="PTHR46515:SF1">
    <property type="entry name" value="TATA ELEMENT MODULATORY FACTOR"/>
    <property type="match status" value="1"/>
</dbReference>
<proteinExistence type="predicted"/>
<dbReference type="RefSeq" id="XP_007776815.1">
    <property type="nucleotide sequence ID" value="XM_007778625.1"/>
</dbReference>
<dbReference type="GO" id="GO:0005794">
    <property type="term" value="C:Golgi apparatus"/>
    <property type="evidence" value="ECO:0007669"/>
    <property type="project" value="UniProtKB-SubCell"/>
</dbReference>
<organism evidence="7 8">
    <name type="scientific">Coniosporium apollinis (strain CBS 100218)</name>
    <name type="common">Rock-inhabiting black yeast</name>
    <dbReference type="NCBI Taxonomy" id="1168221"/>
    <lineage>
        <taxon>Eukaryota</taxon>
        <taxon>Fungi</taxon>
        <taxon>Dikarya</taxon>
        <taxon>Ascomycota</taxon>
        <taxon>Pezizomycotina</taxon>
        <taxon>Dothideomycetes</taxon>
        <taxon>Dothideomycetes incertae sedis</taxon>
        <taxon>Coniosporium</taxon>
    </lineage>
</organism>
<dbReference type="Pfam" id="PF12325">
    <property type="entry name" value="TMF_TATA_bd"/>
    <property type="match status" value="1"/>
</dbReference>
<feature type="compositionally biased region" description="Pro residues" evidence="5">
    <location>
        <begin position="211"/>
        <end position="221"/>
    </location>
</feature>
<evidence type="ECO:0000256" key="2">
    <source>
        <dbReference type="ARBA" id="ARBA00023034"/>
    </source>
</evidence>
<evidence type="ECO:0000313" key="7">
    <source>
        <dbReference type="EMBL" id="EON61498.1"/>
    </source>
</evidence>
<dbReference type="InterPro" id="IPR052602">
    <property type="entry name" value="Growth_transcription_reg"/>
</dbReference>
<dbReference type="OMA" id="EEMHGYI"/>
<feature type="domain" description="TATA element modulatory factor 1 TATA binding" evidence="6">
    <location>
        <begin position="757"/>
        <end position="870"/>
    </location>
</feature>
<evidence type="ECO:0000256" key="4">
    <source>
        <dbReference type="SAM" id="Coils"/>
    </source>
</evidence>
<dbReference type="Gene3D" id="1.20.5.340">
    <property type="match status" value="1"/>
</dbReference>
<sequence length="874" mass="96255">MSAQASKPKQTSRWGSLLSGAVAGIESKLDTILAEDDQASARSRAAEKARQEAAQQAKGVQSEQVSRTSSRSRPNGRLQDRLAKAVVKGGETSRPGSRPPTTEPSRTASPSLDADIAPSSLGSKTSDTVSEPAPTRPGAEASQDEEKILENAGQEPSAPSTLVTALPPSQPTSVSSLLGIQDKPSPRPSFESTTSSRPSPDAPTPAVLSPTEPPGASPSPLSPHADEIARLREDHRTELHAHLERTDALQAKLSYLARQAAETASTTASTLPTGSLDRRIAEKDAQIAELLDEGQALSKRELAQLSTIKKLRASRVEEEKASTALRQRLAKAESEREEAREWAKRAEGAEKAASEGMRALARIEREVDALKVEREGAVRTIEELRRRLEEAEARAEQAEKSAPVGALEAEMKAGRELRDEIEDLRIEKKIVEDRARAEVREAKAETNKQAENASAKEMELRGEVANLEAKLELLRARTEEATSDPTNSTQTKLLRQIETLQTQYALASENWQGIEGTLTARVAALEKERDDAAKREADVRRKARDVNAKSRRLEQELDSVNDRAKTFEQDVQEQRDAIRKLQTRLRQAEGALEDARQQFERDRKMWDTELQQRIAEEKVKWRAEHASSSHSSHPPTLADARFLGAESPTATSSLRKHSTPDLLGLHARRTMNRTASTDSPLLPLEHDRPPSSSRRLSTQPLRTPDAGTPRRQDSTPSLSQLNGGGYSQTPPSIQAYDHDEQLDTGSSPHLTVNDILSVSTVGAGPSVQLVERMSAAVRRLESEKAATKEEMARLAAQRDGAREEVVALMREVEVKRAADVKAREAEKRIREMEQRYETTLEMLGEKSERVEELMNDVADLKNMYRELVEEKVGR</sequence>
<evidence type="ECO:0000256" key="1">
    <source>
        <dbReference type="ARBA" id="ARBA00004555"/>
    </source>
</evidence>
<dbReference type="PANTHER" id="PTHR46515">
    <property type="entry name" value="TATA ELEMENT MODULATORY FACTOR TMF1"/>
    <property type="match status" value="1"/>
</dbReference>
<evidence type="ECO:0000256" key="5">
    <source>
        <dbReference type="SAM" id="MobiDB-lite"/>
    </source>
</evidence>
<dbReference type="Proteomes" id="UP000016924">
    <property type="component" value="Unassembled WGS sequence"/>
</dbReference>
<dbReference type="GO" id="GO:0005783">
    <property type="term" value="C:endoplasmic reticulum"/>
    <property type="evidence" value="ECO:0007669"/>
    <property type="project" value="TreeGrafter"/>
</dbReference>
<dbReference type="eggNOG" id="KOG4673">
    <property type="taxonomic scope" value="Eukaryota"/>
</dbReference>
<feature type="coiled-coil region" evidence="4">
    <location>
        <begin position="770"/>
        <end position="870"/>
    </location>
</feature>
<comment type="subcellular location">
    <subcellularLocation>
        <location evidence="1">Golgi apparatus</location>
    </subcellularLocation>
</comment>